<dbReference type="Proteomes" id="UP000324222">
    <property type="component" value="Unassembled WGS sequence"/>
</dbReference>
<evidence type="ECO:0000313" key="1">
    <source>
        <dbReference type="EMBL" id="MPC55164.1"/>
    </source>
</evidence>
<protein>
    <submittedName>
        <fullName evidence="1">Uncharacterized protein</fullName>
    </submittedName>
</protein>
<comment type="caution">
    <text evidence="1">The sequence shown here is derived from an EMBL/GenBank/DDBJ whole genome shotgun (WGS) entry which is preliminary data.</text>
</comment>
<accession>A0A5B7GF49</accession>
<keyword evidence="2" id="KW-1185">Reference proteome</keyword>
<name>A0A5B7GF49_PORTR</name>
<proteinExistence type="predicted"/>
<reference evidence="1 2" key="1">
    <citation type="submission" date="2019-05" db="EMBL/GenBank/DDBJ databases">
        <title>Another draft genome of Portunus trituberculatus and its Hox gene families provides insights of decapod evolution.</title>
        <authorList>
            <person name="Jeong J.-H."/>
            <person name="Song I."/>
            <person name="Kim S."/>
            <person name="Choi T."/>
            <person name="Kim D."/>
            <person name="Ryu S."/>
            <person name="Kim W."/>
        </authorList>
    </citation>
    <scope>NUCLEOTIDE SEQUENCE [LARGE SCALE GENOMIC DNA]</scope>
    <source>
        <tissue evidence="1">Muscle</tissue>
    </source>
</reference>
<dbReference type="EMBL" id="VSRR010012938">
    <property type="protein sequence ID" value="MPC55164.1"/>
    <property type="molecule type" value="Genomic_DNA"/>
</dbReference>
<sequence length="33" mass="3726">MNGHSVTTGNSSMARTPCMPGMMCIYHTRMFKF</sequence>
<dbReference type="AlphaFoldDB" id="A0A5B7GF49"/>
<evidence type="ECO:0000313" key="2">
    <source>
        <dbReference type="Proteomes" id="UP000324222"/>
    </source>
</evidence>
<organism evidence="1 2">
    <name type="scientific">Portunus trituberculatus</name>
    <name type="common">Swimming crab</name>
    <name type="synonym">Neptunus trituberculatus</name>
    <dbReference type="NCBI Taxonomy" id="210409"/>
    <lineage>
        <taxon>Eukaryota</taxon>
        <taxon>Metazoa</taxon>
        <taxon>Ecdysozoa</taxon>
        <taxon>Arthropoda</taxon>
        <taxon>Crustacea</taxon>
        <taxon>Multicrustacea</taxon>
        <taxon>Malacostraca</taxon>
        <taxon>Eumalacostraca</taxon>
        <taxon>Eucarida</taxon>
        <taxon>Decapoda</taxon>
        <taxon>Pleocyemata</taxon>
        <taxon>Brachyura</taxon>
        <taxon>Eubrachyura</taxon>
        <taxon>Portunoidea</taxon>
        <taxon>Portunidae</taxon>
        <taxon>Portuninae</taxon>
        <taxon>Portunus</taxon>
    </lineage>
</organism>
<gene>
    <name evidence="1" type="ORF">E2C01_049095</name>
</gene>